<keyword evidence="6" id="KW-0560">Oxidoreductase</keyword>
<name>A0A9N9M2E1_9HELO</name>
<evidence type="ECO:0000256" key="6">
    <source>
        <dbReference type="ARBA" id="ARBA00023002"/>
    </source>
</evidence>
<dbReference type="PANTHER" id="PTHR24322">
    <property type="entry name" value="PKSB"/>
    <property type="match status" value="1"/>
</dbReference>
<keyword evidence="3" id="KW-0812">Transmembrane</keyword>
<dbReference type="InterPro" id="IPR036291">
    <property type="entry name" value="NAD(P)-bd_dom_sf"/>
</dbReference>
<evidence type="ECO:0000256" key="2">
    <source>
        <dbReference type="ARBA" id="ARBA00006484"/>
    </source>
</evidence>
<sequence>MTPQPHRSVTAPIHHHLSSIIWKSALFALALPSLPRIAPSLFSLKTLNWLWGSTVLYHVNGILSHKAVNGWKRAVWNAENEIVVVTGGSGGIGKLVVKGFLEKGCKVIILDLTESEDIKAGPNLSFFKADVSSLEDVKEAAAKIRKEIGEPTVLINNAGIGFGTTILGENEEMIRKTIDVNLVSHFWTVREFLPAMIKRKAGHIVTIASMASFVTIAQNVDYSCSKVAVLAFHEGLRQELDHRYNARLVRTSIIHPFWVRTPLVAPLEKLSKDFPKVILNAQDVADKIVAQVASGYGGQIVMPRQLAIASILRGLPTWMQERVRGRQRSQILEG</sequence>
<evidence type="ECO:0000256" key="5">
    <source>
        <dbReference type="ARBA" id="ARBA00022989"/>
    </source>
</evidence>
<dbReference type="PANTHER" id="PTHR24322:SF736">
    <property type="entry name" value="RETINOL DEHYDROGENASE 10"/>
    <property type="match status" value="1"/>
</dbReference>
<dbReference type="PRINTS" id="PR00081">
    <property type="entry name" value="GDHRDH"/>
</dbReference>
<evidence type="ECO:0000313" key="13">
    <source>
        <dbReference type="EMBL" id="CAG8981816.1"/>
    </source>
</evidence>
<evidence type="ECO:0000313" key="14">
    <source>
        <dbReference type="Proteomes" id="UP000701801"/>
    </source>
</evidence>
<dbReference type="GO" id="GO:0052650">
    <property type="term" value="F:all-trans-retinol dehydrogenase (NADP+) activity"/>
    <property type="evidence" value="ECO:0007669"/>
    <property type="project" value="UniProtKB-ARBA"/>
</dbReference>
<evidence type="ECO:0000256" key="9">
    <source>
        <dbReference type="ARBA" id="ARBA00059620"/>
    </source>
</evidence>
<evidence type="ECO:0000256" key="3">
    <source>
        <dbReference type="ARBA" id="ARBA00022692"/>
    </source>
</evidence>
<dbReference type="FunFam" id="3.40.50.720:FF:000131">
    <property type="entry name" value="Short-chain dehydrogenase/reductase 3"/>
    <property type="match status" value="1"/>
</dbReference>
<dbReference type="AlphaFoldDB" id="A0A9N9M2E1"/>
<reference evidence="13" key="1">
    <citation type="submission" date="2021-07" db="EMBL/GenBank/DDBJ databases">
        <authorList>
            <person name="Durling M."/>
        </authorList>
    </citation>
    <scope>NUCLEOTIDE SEQUENCE</scope>
</reference>
<gene>
    <name evidence="13" type="ORF">HYALB_00013845</name>
</gene>
<dbReference type="Proteomes" id="UP000701801">
    <property type="component" value="Unassembled WGS sequence"/>
</dbReference>
<keyword evidence="7" id="KW-0443">Lipid metabolism</keyword>
<dbReference type="Pfam" id="PF00106">
    <property type="entry name" value="adh_short"/>
    <property type="match status" value="1"/>
</dbReference>
<accession>A0A9N9M2E1</accession>
<evidence type="ECO:0000256" key="11">
    <source>
        <dbReference type="ARBA" id="ARBA00082544"/>
    </source>
</evidence>
<dbReference type="CDD" id="cd05339">
    <property type="entry name" value="17beta-HSDXI-like_SDR_c"/>
    <property type="match status" value="1"/>
</dbReference>
<dbReference type="InterPro" id="IPR002347">
    <property type="entry name" value="SDR_fam"/>
</dbReference>
<dbReference type="PRINTS" id="PR00080">
    <property type="entry name" value="SDRFAMILY"/>
</dbReference>
<dbReference type="InterPro" id="IPR020904">
    <property type="entry name" value="Sc_DH/Rdtase_CS"/>
</dbReference>
<dbReference type="OrthoDB" id="10253736at2759"/>
<keyword evidence="5" id="KW-1133">Transmembrane helix</keyword>
<evidence type="ECO:0000256" key="1">
    <source>
        <dbReference type="ARBA" id="ARBA00004141"/>
    </source>
</evidence>
<keyword evidence="8" id="KW-0472">Membrane</keyword>
<evidence type="ECO:0000256" key="7">
    <source>
        <dbReference type="ARBA" id="ARBA00023098"/>
    </source>
</evidence>
<evidence type="ECO:0000256" key="8">
    <source>
        <dbReference type="ARBA" id="ARBA00023136"/>
    </source>
</evidence>
<keyword evidence="4" id="KW-0521">NADP</keyword>
<comment type="function">
    <text evidence="9">Catalyzes the reduction of all-trans-retinal to all-trans-retinol in the presence of NADPH.</text>
</comment>
<dbReference type="PROSITE" id="PS00061">
    <property type="entry name" value="ADH_SHORT"/>
    <property type="match status" value="1"/>
</dbReference>
<evidence type="ECO:0000256" key="4">
    <source>
        <dbReference type="ARBA" id="ARBA00022857"/>
    </source>
</evidence>
<proteinExistence type="inferred from homology"/>
<keyword evidence="14" id="KW-1185">Reference proteome</keyword>
<organism evidence="13 14">
    <name type="scientific">Hymenoscyphus albidus</name>
    <dbReference type="NCBI Taxonomy" id="595503"/>
    <lineage>
        <taxon>Eukaryota</taxon>
        <taxon>Fungi</taxon>
        <taxon>Dikarya</taxon>
        <taxon>Ascomycota</taxon>
        <taxon>Pezizomycotina</taxon>
        <taxon>Leotiomycetes</taxon>
        <taxon>Helotiales</taxon>
        <taxon>Helotiaceae</taxon>
        <taxon>Hymenoscyphus</taxon>
    </lineage>
</organism>
<dbReference type="Gene3D" id="3.40.50.720">
    <property type="entry name" value="NAD(P)-binding Rossmann-like Domain"/>
    <property type="match status" value="1"/>
</dbReference>
<evidence type="ECO:0000256" key="12">
    <source>
        <dbReference type="RuleBase" id="RU000363"/>
    </source>
</evidence>
<comment type="similarity">
    <text evidence="2 12">Belongs to the short-chain dehydrogenases/reductases (SDR) family.</text>
</comment>
<dbReference type="SUPFAM" id="SSF51735">
    <property type="entry name" value="NAD(P)-binding Rossmann-fold domains"/>
    <property type="match status" value="1"/>
</dbReference>
<protein>
    <recommendedName>
        <fullName evidence="10">Short-chain dehydrogenase/reductase 3</fullName>
    </recommendedName>
    <alternativeName>
        <fullName evidence="11">Retinal short-chain dehydrogenase/reductase 1</fullName>
    </alternativeName>
</protein>
<evidence type="ECO:0000256" key="10">
    <source>
        <dbReference type="ARBA" id="ARBA00068717"/>
    </source>
</evidence>
<dbReference type="EMBL" id="CAJVRM010000519">
    <property type="protein sequence ID" value="CAG8981816.1"/>
    <property type="molecule type" value="Genomic_DNA"/>
</dbReference>
<comment type="subcellular location">
    <subcellularLocation>
        <location evidence="1">Membrane</location>
        <topology evidence="1">Multi-pass membrane protein</topology>
    </subcellularLocation>
</comment>
<comment type="caution">
    <text evidence="13">The sequence shown here is derived from an EMBL/GenBank/DDBJ whole genome shotgun (WGS) entry which is preliminary data.</text>
</comment>
<dbReference type="GO" id="GO:0016020">
    <property type="term" value="C:membrane"/>
    <property type="evidence" value="ECO:0007669"/>
    <property type="project" value="UniProtKB-SubCell"/>
</dbReference>